<dbReference type="InterPro" id="IPR005344">
    <property type="entry name" value="TMEM33/Pom33"/>
</dbReference>
<protein>
    <recommendedName>
        <fullName evidence="10">Transmembrane protein 33</fullName>
    </recommendedName>
</protein>
<evidence type="ECO:0000256" key="6">
    <source>
        <dbReference type="SAM" id="MobiDB-lite"/>
    </source>
</evidence>
<evidence type="ECO:0000256" key="2">
    <source>
        <dbReference type="ARBA" id="ARBA00007322"/>
    </source>
</evidence>
<comment type="caution">
    <text evidence="8">The sequence shown here is derived from an EMBL/GenBank/DDBJ whole genome shotgun (WGS) entry which is preliminary data.</text>
</comment>
<evidence type="ECO:0000256" key="3">
    <source>
        <dbReference type="ARBA" id="ARBA00022692"/>
    </source>
</evidence>
<dbReference type="EMBL" id="JACVVK020000499">
    <property type="protein sequence ID" value="KAK7469909.1"/>
    <property type="molecule type" value="Genomic_DNA"/>
</dbReference>
<name>A0ABD0JCS6_9CAEN</name>
<comment type="subcellular location">
    <subcellularLocation>
        <location evidence="1">Membrane</location>
        <topology evidence="1">Multi-pass membrane protein</topology>
    </subcellularLocation>
</comment>
<evidence type="ECO:0000256" key="4">
    <source>
        <dbReference type="ARBA" id="ARBA00022989"/>
    </source>
</evidence>
<evidence type="ECO:0000313" key="8">
    <source>
        <dbReference type="EMBL" id="KAK7469909.1"/>
    </source>
</evidence>
<dbReference type="PANTHER" id="PTHR12703">
    <property type="entry name" value="TRANSMEMBRANE PROTEIN 33"/>
    <property type="match status" value="1"/>
</dbReference>
<dbReference type="InterPro" id="IPR051645">
    <property type="entry name" value="PER33/POM33_regulator"/>
</dbReference>
<keyword evidence="4 7" id="KW-1133">Transmembrane helix</keyword>
<evidence type="ECO:0008006" key="10">
    <source>
        <dbReference type="Google" id="ProtNLM"/>
    </source>
</evidence>
<organism evidence="8 9">
    <name type="scientific">Batillaria attramentaria</name>
    <dbReference type="NCBI Taxonomy" id="370345"/>
    <lineage>
        <taxon>Eukaryota</taxon>
        <taxon>Metazoa</taxon>
        <taxon>Spiralia</taxon>
        <taxon>Lophotrochozoa</taxon>
        <taxon>Mollusca</taxon>
        <taxon>Gastropoda</taxon>
        <taxon>Caenogastropoda</taxon>
        <taxon>Sorbeoconcha</taxon>
        <taxon>Cerithioidea</taxon>
        <taxon>Batillariidae</taxon>
        <taxon>Batillaria</taxon>
    </lineage>
</organism>
<keyword evidence="5 7" id="KW-0472">Membrane</keyword>
<keyword evidence="3 7" id="KW-0812">Transmembrane</keyword>
<evidence type="ECO:0000313" key="9">
    <source>
        <dbReference type="Proteomes" id="UP001519460"/>
    </source>
</evidence>
<feature type="transmembrane region" description="Helical" evidence="7">
    <location>
        <begin position="45"/>
        <end position="67"/>
    </location>
</feature>
<proteinExistence type="inferred from homology"/>
<sequence>MADGDTTNNYSGDGNSGDGANGSTGQQAPQGNRVMAHLSANKVETLLWLTRIFTVVSTIMFMLPIFGGNPYSLYQRALIASAATSALRLHQRIPGVQFNMEFLRRLLSEDSCHYLFFAILFINSYPITMAVMPVFLFALLHACSFTKAVLNTMGPQSMQFLRNMIAKLEQHQVNILRFIACNEIFLMPAIIVMVFSGKASLIMPFVYYRFLTLRYASRRNPYCRTLFSELRMTVEYLCSKPACPQFLRSGCYRCISMISRLAPTVDAQ</sequence>
<keyword evidence="9" id="KW-1185">Reference proteome</keyword>
<evidence type="ECO:0000256" key="7">
    <source>
        <dbReference type="SAM" id="Phobius"/>
    </source>
</evidence>
<dbReference type="AlphaFoldDB" id="A0ABD0JCS6"/>
<dbReference type="PANTHER" id="PTHR12703:SF4">
    <property type="entry name" value="TRANSMEMBRANE PROTEIN 33"/>
    <property type="match status" value="1"/>
</dbReference>
<accession>A0ABD0JCS6</accession>
<dbReference type="Proteomes" id="UP001519460">
    <property type="component" value="Unassembled WGS sequence"/>
</dbReference>
<reference evidence="8 9" key="1">
    <citation type="journal article" date="2023" name="Sci. Data">
        <title>Genome assembly of the Korean intertidal mud-creeper Batillaria attramentaria.</title>
        <authorList>
            <person name="Patra A.K."/>
            <person name="Ho P.T."/>
            <person name="Jun S."/>
            <person name="Lee S.J."/>
            <person name="Kim Y."/>
            <person name="Won Y.J."/>
        </authorList>
    </citation>
    <scope>NUCLEOTIDE SEQUENCE [LARGE SCALE GENOMIC DNA]</scope>
    <source>
        <strain evidence="8">Wonlab-2016</strain>
    </source>
</reference>
<feature type="transmembrane region" description="Helical" evidence="7">
    <location>
        <begin position="111"/>
        <end position="128"/>
    </location>
</feature>
<dbReference type="GO" id="GO:0016020">
    <property type="term" value="C:membrane"/>
    <property type="evidence" value="ECO:0007669"/>
    <property type="project" value="UniProtKB-SubCell"/>
</dbReference>
<evidence type="ECO:0000256" key="1">
    <source>
        <dbReference type="ARBA" id="ARBA00004141"/>
    </source>
</evidence>
<dbReference type="Pfam" id="PF03661">
    <property type="entry name" value="TMEM33_Pom33"/>
    <property type="match status" value="1"/>
</dbReference>
<feature type="compositionally biased region" description="Low complexity" evidence="6">
    <location>
        <begin position="1"/>
        <end position="13"/>
    </location>
</feature>
<comment type="similarity">
    <text evidence="2">Belongs to the PER33/POM33 family.</text>
</comment>
<gene>
    <name evidence="8" type="ORF">BaRGS_00036072</name>
</gene>
<evidence type="ECO:0000256" key="5">
    <source>
        <dbReference type="ARBA" id="ARBA00023136"/>
    </source>
</evidence>
<feature type="region of interest" description="Disordered" evidence="6">
    <location>
        <begin position="1"/>
        <end position="30"/>
    </location>
</feature>